<dbReference type="AlphaFoldDB" id="A0AAU9AI28"/>
<dbReference type="KEGG" id="lem:LEN_1747"/>
<feature type="signal peptide" evidence="1">
    <location>
        <begin position="1"/>
        <end position="27"/>
    </location>
</feature>
<reference evidence="2 3" key="1">
    <citation type="journal article" date="2017" name="DNA Res.">
        <title>Complete genome sequence and expression profile of the commercial lytic enzyme producer Lysobacter enzymogenes M497-1.</title>
        <authorList>
            <person name="Takami H."/>
            <person name="Toyoda A."/>
            <person name="Uchiyama I."/>
            <person name="Itoh T."/>
            <person name="Takaki Y."/>
            <person name="Arai W."/>
            <person name="Nishi S."/>
            <person name="Kawai M."/>
            <person name="Shinya K."/>
            <person name="Ikeda H."/>
        </authorList>
    </citation>
    <scope>NUCLEOTIDE SEQUENCE [LARGE SCALE GENOMIC DNA]</scope>
    <source>
        <strain evidence="2 3">M497-1</strain>
    </source>
</reference>
<evidence type="ECO:0000313" key="3">
    <source>
        <dbReference type="Proteomes" id="UP000218824"/>
    </source>
</evidence>
<dbReference type="Proteomes" id="UP000218824">
    <property type="component" value="Chromosome"/>
</dbReference>
<dbReference type="EMBL" id="AP014940">
    <property type="protein sequence ID" value="BAV97234.1"/>
    <property type="molecule type" value="Genomic_DNA"/>
</dbReference>
<evidence type="ECO:0000256" key="1">
    <source>
        <dbReference type="SAM" id="SignalP"/>
    </source>
</evidence>
<dbReference type="GeneID" id="83063618"/>
<keyword evidence="1" id="KW-0732">Signal</keyword>
<evidence type="ECO:0008006" key="4">
    <source>
        <dbReference type="Google" id="ProtNLM"/>
    </source>
</evidence>
<protein>
    <recommendedName>
        <fullName evidence="4">Integron</fullName>
    </recommendedName>
</protein>
<accession>A0AAU9AI28</accession>
<name>A0AAU9AI28_LYSEN</name>
<evidence type="ECO:0000313" key="2">
    <source>
        <dbReference type="EMBL" id="BAV97234.1"/>
    </source>
</evidence>
<sequence>MPRTAMSSGKTALLALALLLPALLADAAPPRAVPVMVGGNDVLDACGSLGEVRGLRADGDGFLAVRNGPGAAYAMTDKLPEGREVMMCDQRGDWIAVVYRDARLGRCGVGSPIGKRQAYRGPCKSGWVHGKWIVLMAG</sequence>
<proteinExistence type="predicted"/>
<organism evidence="2 3">
    <name type="scientific">Lysobacter enzymogenes</name>
    <dbReference type="NCBI Taxonomy" id="69"/>
    <lineage>
        <taxon>Bacteria</taxon>
        <taxon>Pseudomonadati</taxon>
        <taxon>Pseudomonadota</taxon>
        <taxon>Gammaproteobacteria</taxon>
        <taxon>Lysobacterales</taxon>
        <taxon>Lysobacteraceae</taxon>
        <taxon>Lysobacter</taxon>
    </lineage>
</organism>
<dbReference type="RefSeq" id="WP_198420038.1">
    <property type="nucleotide sequence ID" value="NZ_AP014940.1"/>
</dbReference>
<gene>
    <name evidence="2" type="ORF">LEN_1747</name>
</gene>
<feature type="chain" id="PRO_5043874260" description="Integron" evidence="1">
    <location>
        <begin position="28"/>
        <end position="138"/>
    </location>
</feature>
<dbReference type="Gene3D" id="2.30.30.40">
    <property type="entry name" value="SH3 Domains"/>
    <property type="match status" value="1"/>
</dbReference>